<dbReference type="Pfam" id="PF00202">
    <property type="entry name" value="Aminotran_3"/>
    <property type="match status" value="1"/>
</dbReference>
<dbReference type="PANTHER" id="PTHR43713:SF3">
    <property type="entry name" value="GLUTAMATE-1-SEMIALDEHYDE 2,1-AMINOMUTASE 1, CHLOROPLASTIC-RELATED"/>
    <property type="match status" value="1"/>
</dbReference>
<dbReference type="OrthoDB" id="425114at2759"/>
<dbReference type="PANTHER" id="PTHR43713">
    <property type="entry name" value="GLUTAMATE-1-SEMIALDEHYDE 2,1-AMINOMUTASE"/>
    <property type="match status" value="1"/>
</dbReference>
<keyword evidence="5" id="KW-0808">Transferase</keyword>
<feature type="region of interest" description="Disordered" evidence="4">
    <location>
        <begin position="1"/>
        <end position="20"/>
    </location>
</feature>
<keyword evidence="2 3" id="KW-0663">Pyridoxal phosphate</keyword>
<dbReference type="InterPro" id="IPR015424">
    <property type="entry name" value="PyrdxlP-dep_Trfase"/>
</dbReference>
<dbReference type="GO" id="GO:0030170">
    <property type="term" value="F:pyridoxal phosphate binding"/>
    <property type="evidence" value="ECO:0007669"/>
    <property type="project" value="InterPro"/>
</dbReference>
<dbReference type="InterPro" id="IPR015421">
    <property type="entry name" value="PyrdxlP-dep_Trfase_major"/>
</dbReference>
<gene>
    <name evidence="5" type="ORF">P280DRAFT_421391</name>
</gene>
<sequence>MSLSISSPRSTEASDTKVHIKNGDSVKEALEAAQTRFAAKNAKSLTLHEDALKILPGGNTRSLLHTAPFPVFLSKGEGYQVTSEDGNVYTDLMGEMTAGLFGHSQPLIQETLINTIREVGLNLGGTTKYEAKHAELLCSRFNLALVRFTNSGTEANLHALQVAKRFTGKRKVIVFTGGYHGGCFSFPEDKPAENCVDRDEWIMAEYNDIADTKKKIEDSEDVAAVLVEGMQGHGPCIVGSHDFLHQIQASARKAGVVFILDEVMTSRLSSGGLQKIEGLEPDMTTLGKYLGGGITFGCFGGREDIMRIYDPREGAALGHSGTFNNNTLGMVAGFTAMSQIYTPDVARDFNAMGDMLRTRLQDLAQGTKMTVTGLGTIMGIHFLSDGRKELKSFRDREDEGALRELFWFEMMEEGFWITKKGSIALILGTPWVELERFLGCVEAFLRRYETFVKV</sequence>
<keyword evidence="6" id="KW-1185">Reference proteome</keyword>
<dbReference type="GO" id="GO:0008483">
    <property type="term" value="F:transaminase activity"/>
    <property type="evidence" value="ECO:0007669"/>
    <property type="project" value="InterPro"/>
</dbReference>
<dbReference type="Gene3D" id="3.40.640.10">
    <property type="entry name" value="Type I PLP-dependent aspartate aminotransferase-like (Major domain)"/>
    <property type="match status" value="1"/>
</dbReference>
<dbReference type="Gene3D" id="3.90.1150.10">
    <property type="entry name" value="Aspartate Aminotransferase, domain 1"/>
    <property type="match status" value="1"/>
</dbReference>
<evidence type="ECO:0000256" key="3">
    <source>
        <dbReference type="RuleBase" id="RU003560"/>
    </source>
</evidence>
<accession>A0A6A6S5U9</accession>
<organism evidence="5 6">
    <name type="scientific">Massarina eburnea CBS 473.64</name>
    <dbReference type="NCBI Taxonomy" id="1395130"/>
    <lineage>
        <taxon>Eukaryota</taxon>
        <taxon>Fungi</taxon>
        <taxon>Dikarya</taxon>
        <taxon>Ascomycota</taxon>
        <taxon>Pezizomycotina</taxon>
        <taxon>Dothideomycetes</taxon>
        <taxon>Pleosporomycetidae</taxon>
        <taxon>Pleosporales</taxon>
        <taxon>Massarineae</taxon>
        <taxon>Massarinaceae</taxon>
        <taxon>Massarina</taxon>
    </lineage>
</organism>
<proteinExistence type="inferred from homology"/>
<evidence type="ECO:0000256" key="4">
    <source>
        <dbReference type="SAM" id="MobiDB-lite"/>
    </source>
</evidence>
<dbReference type="InterPro" id="IPR005814">
    <property type="entry name" value="Aminotrans_3"/>
</dbReference>
<feature type="compositionally biased region" description="Polar residues" evidence="4">
    <location>
        <begin position="1"/>
        <end position="11"/>
    </location>
</feature>
<name>A0A6A6S5U9_9PLEO</name>
<evidence type="ECO:0000313" key="6">
    <source>
        <dbReference type="Proteomes" id="UP000799753"/>
    </source>
</evidence>
<protein>
    <submittedName>
        <fullName evidence="5">PLP-dependent transferase</fullName>
    </submittedName>
</protein>
<comment type="similarity">
    <text evidence="3">Belongs to the class-III pyridoxal-phosphate-dependent aminotransferase family.</text>
</comment>
<evidence type="ECO:0000313" key="5">
    <source>
        <dbReference type="EMBL" id="KAF2642970.1"/>
    </source>
</evidence>
<dbReference type="Proteomes" id="UP000799753">
    <property type="component" value="Unassembled WGS sequence"/>
</dbReference>
<dbReference type="AlphaFoldDB" id="A0A6A6S5U9"/>
<dbReference type="SUPFAM" id="SSF53383">
    <property type="entry name" value="PLP-dependent transferases"/>
    <property type="match status" value="1"/>
</dbReference>
<comment type="cofactor">
    <cofactor evidence="1">
        <name>pyridoxal 5'-phosphate</name>
        <dbReference type="ChEBI" id="CHEBI:597326"/>
    </cofactor>
</comment>
<dbReference type="InterPro" id="IPR015422">
    <property type="entry name" value="PyrdxlP-dep_Trfase_small"/>
</dbReference>
<evidence type="ECO:0000256" key="2">
    <source>
        <dbReference type="ARBA" id="ARBA00022898"/>
    </source>
</evidence>
<dbReference type="EMBL" id="MU006780">
    <property type="protein sequence ID" value="KAF2642970.1"/>
    <property type="molecule type" value="Genomic_DNA"/>
</dbReference>
<evidence type="ECO:0000256" key="1">
    <source>
        <dbReference type="ARBA" id="ARBA00001933"/>
    </source>
</evidence>
<reference evidence="5" key="1">
    <citation type="journal article" date="2020" name="Stud. Mycol.">
        <title>101 Dothideomycetes genomes: a test case for predicting lifestyles and emergence of pathogens.</title>
        <authorList>
            <person name="Haridas S."/>
            <person name="Albert R."/>
            <person name="Binder M."/>
            <person name="Bloem J."/>
            <person name="Labutti K."/>
            <person name="Salamov A."/>
            <person name="Andreopoulos B."/>
            <person name="Baker S."/>
            <person name="Barry K."/>
            <person name="Bills G."/>
            <person name="Bluhm B."/>
            <person name="Cannon C."/>
            <person name="Castanera R."/>
            <person name="Culley D."/>
            <person name="Daum C."/>
            <person name="Ezra D."/>
            <person name="Gonzalez J."/>
            <person name="Henrissat B."/>
            <person name="Kuo A."/>
            <person name="Liang C."/>
            <person name="Lipzen A."/>
            <person name="Lutzoni F."/>
            <person name="Magnuson J."/>
            <person name="Mondo S."/>
            <person name="Nolan M."/>
            <person name="Ohm R."/>
            <person name="Pangilinan J."/>
            <person name="Park H.-J."/>
            <person name="Ramirez L."/>
            <person name="Alfaro M."/>
            <person name="Sun H."/>
            <person name="Tritt A."/>
            <person name="Yoshinaga Y."/>
            <person name="Zwiers L.-H."/>
            <person name="Turgeon B."/>
            <person name="Goodwin S."/>
            <person name="Spatafora J."/>
            <person name="Crous P."/>
            <person name="Grigoriev I."/>
        </authorList>
    </citation>
    <scope>NUCLEOTIDE SEQUENCE</scope>
    <source>
        <strain evidence="5">CBS 473.64</strain>
    </source>
</reference>